<dbReference type="AlphaFoldDB" id="G0P9W0"/>
<feature type="domain" description="Sdz-33 F-box" evidence="1">
    <location>
        <begin position="151"/>
        <end position="207"/>
    </location>
</feature>
<sequence length="321" mass="38473">MVRRSIRIQKKREWGDEIVMWSGYENEEMRDFRENMWIEFEYNGVRILCRLTFHPTTQLPVIWCRWEHRKLLPMVLYTSTCEVLMIQNTIQIKSSFSEFNNFPATLHVDNLVQWCSHYELNDFETFVRIINVNNVDIRYLEKVSPASAIFSIDHLTIRSPTWFTRDHLLNFSGKSAFIQDVRDINNQDLIDFIKKWKDGEDKKLESMIVVADSLTNLTFDLEAILREFETKPWDPKRRSGRFNFPENRMQFAHRMDIMECSENMDIERESDGLLATISVINQRWFCFFVWHNRFPDPGTNFPILNTPTNRPPYHLHGGIWF</sequence>
<evidence type="ECO:0000259" key="1">
    <source>
        <dbReference type="Pfam" id="PF07735"/>
    </source>
</evidence>
<dbReference type="PANTHER" id="PTHR21503">
    <property type="entry name" value="F-BOX-CONTAINING HYPOTHETICAL PROTEIN C.ELEGANS"/>
    <property type="match status" value="1"/>
</dbReference>
<dbReference type="InParanoid" id="G0P9W0"/>
<dbReference type="OrthoDB" id="5799218at2759"/>
<dbReference type="InterPro" id="IPR012885">
    <property type="entry name" value="F-box_Sdz-33"/>
</dbReference>
<dbReference type="EMBL" id="GL380159">
    <property type="protein sequence ID" value="EGT48765.1"/>
    <property type="molecule type" value="Genomic_DNA"/>
</dbReference>
<dbReference type="Pfam" id="PF07735">
    <property type="entry name" value="FBA_2"/>
    <property type="match status" value="1"/>
</dbReference>
<dbReference type="Proteomes" id="UP000008068">
    <property type="component" value="Unassembled WGS sequence"/>
</dbReference>
<proteinExistence type="predicted"/>
<keyword evidence="3" id="KW-1185">Reference proteome</keyword>
<dbReference type="PANTHER" id="PTHR21503:SF8">
    <property type="entry name" value="F-BOX ASSOCIATED DOMAIN-CONTAINING PROTEIN-RELATED"/>
    <property type="match status" value="1"/>
</dbReference>
<protein>
    <recommendedName>
        <fullName evidence="1">Sdz-33 F-box domain-containing protein</fullName>
    </recommendedName>
</protein>
<evidence type="ECO:0000313" key="2">
    <source>
        <dbReference type="EMBL" id="EGT48765.1"/>
    </source>
</evidence>
<accession>G0P9W0</accession>
<dbReference type="eggNOG" id="ENOG502THJ8">
    <property type="taxonomic scope" value="Eukaryota"/>
</dbReference>
<evidence type="ECO:0000313" key="3">
    <source>
        <dbReference type="Proteomes" id="UP000008068"/>
    </source>
</evidence>
<dbReference type="HOGENOM" id="CLU_040220_2_1_1"/>
<dbReference type="OMA" id="FRENMWI"/>
<name>G0P9W0_CAEBE</name>
<gene>
    <name evidence="2" type="ORF">CAEBREN_13042</name>
</gene>
<reference evidence="3" key="1">
    <citation type="submission" date="2011-07" db="EMBL/GenBank/DDBJ databases">
        <authorList>
            <consortium name="Caenorhabditis brenneri Sequencing and Analysis Consortium"/>
            <person name="Wilson R.K."/>
        </authorList>
    </citation>
    <scope>NUCLEOTIDE SEQUENCE [LARGE SCALE GENOMIC DNA]</scope>
    <source>
        <strain evidence="3">PB2801</strain>
    </source>
</reference>
<organism evidence="3">
    <name type="scientific">Caenorhabditis brenneri</name>
    <name type="common">Nematode worm</name>
    <dbReference type="NCBI Taxonomy" id="135651"/>
    <lineage>
        <taxon>Eukaryota</taxon>
        <taxon>Metazoa</taxon>
        <taxon>Ecdysozoa</taxon>
        <taxon>Nematoda</taxon>
        <taxon>Chromadorea</taxon>
        <taxon>Rhabditida</taxon>
        <taxon>Rhabditina</taxon>
        <taxon>Rhabditomorpha</taxon>
        <taxon>Rhabditoidea</taxon>
        <taxon>Rhabditidae</taxon>
        <taxon>Peloderinae</taxon>
        <taxon>Caenorhabditis</taxon>
    </lineage>
</organism>